<dbReference type="EMBL" id="SPUK01000008">
    <property type="protein sequence ID" value="TQV94984.1"/>
    <property type="molecule type" value="Genomic_DNA"/>
</dbReference>
<feature type="compositionally biased region" description="Polar residues" evidence="1">
    <location>
        <begin position="1"/>
        <end position="11"/>
    </location>
</feature>
<gene>
    <name evidence="2" type="ORF">IF1G_05971</name>
</gene>
<sequence length="165" mass="18452">MRWSTGSSNIAPQARFLSRRPYLLGNDESKQQCLRGRGFQEKGGLFATTGRREDLSKGGKLSMVRTGRYVRNAKKYAQGAEQVSSSEEQDGHEKELAQPIKKRAHSNRPARPGPSNPLGFVAGRVLGRSGCMTGERRVYVENADEAAQRRRARQAGEQTTDRRWC</sequence>
<proteinExistence type="predicted"/>
<accession>A0A545UZT4</accession>
<evidence type="ECO:0000313" key="3">
    <source>
        <dbReference type="Proteomes" id="UP000315783"/>
    </source>
</evidence>
<comment type="caution">
    <text evidence="2">The sequence shown here is derived from an EMBL/GenBank/DDBJ whole genome shotgun (WGS) entry which is preliminary data.</text>
</comment>
<dbReference type="Proteomes" id="UP000315783">
    <property type="component" value="Unassembled WGS sequence"/>
</dbReference>
<name>A0A545UZT4_9HYPO</name>
<dbReference type="AlphaFoldDB" id="A0A545UZT4"/>
<evidence type="ECO:0000256" key="1">
    <source>
        <dbReference type="SAM" id="MobiDB-lite"/>
    </source>
</evidence>
<evidence type="ECO:0000313" key="2">
    <source>
        <dbReference type="EMBL" id="TQV94984.1"/>
    </source>
</evidence>
<keyword evidence="3" id="KW-1185">Reference proteome</keyword>
<reference evidence="2 3" key="1">
    <citation type="journal article" date="2019" name="Appl. Microbiol. Biotechnol.">
        <title>Genome sequence of Isaria javanica and comparative genome analysis insights into family S53 peptidase evolution in fungal entomopathogens.</title>
        <authorList>
            <person name="Lin R."/>
            <person name="Zhang X."/>
            <person name="Xin B."/>
            <person name="Zou M."/>
            <person name="Gao Y."/>
            <person name="Qin F."/>
            <person name="Hu Q."/>
            <person name="Xie B."/>
            <person name="Cheng X."/>
        </authorList>
    </citation>
    <scope>NUCLEOTIDE SEQUENCE [LARGE SCALE GENOMIC DNA]</scope>
    <source>
        <strain evidence="2 3">IJ1G</strain>
    </source>
</reference>
<feature type="region of interest" description="Disordered" evidence="1">
    <location>
        <begin position="144"/>
        <end position="165"/>
    </location>
</feature>
<organism evidence="2 3">
    <name type="scientific">Cordyceps javanica</name>
    <dbReference type="NCBI Taxonomy" id="43265"/>
    <lineage>
        <taxon>Eukaryota</taxon>
        <taxon>Fungi</taxon>
        <taxon>Dikarya</taxon>
        <taxon>Ascomycota</taxon>
        <taxon>Pezizomycotina</taxon>
        <taxon>Sordariomycetes</taxon>
        <taxon>Hypocreomycetidae</taxon>
        <taxon>Hypocreales</taxon>
        <taxon>Cordycipitaceae</taxon>
        <taxon>Cordyceps</taxon>
    </lineage>
</organism>
<feature type="region of interest" description="Disordered" evidence="1">
    <location>
        <begin position="1"/>
        <end position="22"/>
    </location>
</feature>
<feature type="region of interest" description="Disordered" evidence="1">
    <location>
        <begin position="75"/>
        <end position="121"/>
    </location>
</feature>
<protein>
    <submittedName>
        <fullName evidence="2">Uncharacterized protein</fullName>
    </submittedName>
</protein>